<dbReference type="Gene3D" id="3.30.1330.80">
    <property type="entry name" value="Hypothetical protein, similar to alpha- acetolactate decarboxylase, domain 2"/>
    <property type="match status" value="1"/>
</dbReference>
<sequence>MTSSSAVPLLKHPGPVAPNRRDVLAGRNQKTWRIVLPRHASLYEGVTVAMQTMQLRAASLNIERATFSHLRYFLITHTQGAEQVANYTTPVDVDEPTLLVGAGATVGTNGQGALAIHCHGLAVTQSGRLTGGHLLTEACILAEDGVAYISALGHMDLVIGVDPEIRTPVFQPSYCEA</sequence>
<organism evidence="2 3">
    <name type="scientific">Allopusillimonas soli</name>
    <dbReference type="NCBI Taxonomy" id="659016"/>
    <lineage>
        <taxon>Bacteria</taxon>
        <taxon>Pseudomonadati</taxon>
        <taxon>Pseudomonadota</taxon>
        <taxon>Betaproteobacteria</taxon>
        <taxon>Burkholderiales</taxon>
        <taxon>Alcaligenaceae</taxon>
        <taxon>Allopusillimonas</taxon>
    </lineage>
</organism>
<dbReference type="SUPFAM" id="SSF117856">
    <property type="entry name" value="AF0104/ALDC/Ptd012-like"/>
    <property type="match status" value="1"/>
</dbReference>
<gene>
    <name evidence="2" type="ORF">H0A68_13420</name>
</gene>
<dbReference type="Proteomes" id="UP000580517">
    <property type="component" value="Unassembled WGS sequence"/>
</dbReference>
<keyword evidence="3" id="KW-1185">Reference proteome</keyword>
<dbReference type="RefSeq" id="WP_129969837.1">
    <property type="nucleotide sequence ID" value="NZ_JACCEW010000004.1"/>
</dbReference>
<proteinExistence type="predicted"/>
<accession>A0A853FGG1</accession>
<evidence type="ECO:0000313" key="2">
    <source>
        <dbReference type="EMBL" id="NYT37880.1"/>
    </source>
</evidence>
<evidence type="ECO:0000256" key="1">
    <source>
        <dbReference type="SAM" id="MobiDB-lite"/>
    </source>
</evidence>
<name>A0A853FGG1_9BURK</name>
<comment type="caution">
    <text evidence="2">The sequence shown here is derived from an EMBL/GenBank/DDBJ whole genome shotgun (WGS) entry which is preliminary data.</text>
</comment>
<reference evidence="2 3" key="1">
    <citation type="submission" date="2020-07" db="EMBL/GenBank/DDBJ databases">
        <title>Taxonomic revisions and descriptions of new bacterial species based on genomic comparisons in the high-G+C-content subgroup of the family Alcaligenaceae.</title>
        <authorList>
            <person name="Szabo A."/>
            <person name="Felfoldi T."/>
        </authorList>
    </citation>
    <scope>NUCLEOTIDE SEQUENCE [LARGE SCALE GENOMIC DNA]</scope>
    <source>
        <strain evidence="2 3">DSM 25264</strain>
    </source>
</reference>
<feature type="region of interest" description="Disordered" evidence="1">
    <location>
        <begin position="1"/>
        <end position="20"/>
    </location>
</feature>
<evidence type="ECO:0000313" key="3">
    <source>
        <dbReference type="Proteomes" id="UP000580517"/>
    </source>
</evidence>
<dbReference type="OrthoDB" id="8720942at2"/>
<protein>
    <recommendedName>
        <fullName evidence="4">PPC domain-containing protein</fullName>
    </recommendedName>
</protein>
<evidence type="ECO:0008006" key="4">
    <source>
        <dbReference type="Google" id="ProtNLM"/>
    </source>
</evidence>
<dbReference type="AlphaFoldDB" id="A0A853FGG1"/>
<dbReference type="EMBL" id="JACCEW010000004">
    <property type="protein sequence ID" value="NYT37880.1"/>
    <property type="molecule type" value="Genomic_DNA"/>
</dbReference>